<feature type="compositionally biased region" description="Acidic residues" evidence="7">
    <location>
        <begin position="71"/>
        <end position="90"/>
    </location>
</feature>
<keyword evidence="5" id="KW-0539">Nucleus</keyword>
<dbReference type="InterPro" id="IPR001680">
    <property type="entry name" value="WD40_rpt"/>
</dbReference>
<dbReference type="GO" id="GO:0034388">
    <property type="term" value="C:Pwp2p-containing subcomplex of 90S preribosome"/>
    <property type="evidence" value="ECO:0007669"/>
    <property type="project" value="TreeGrafter"/>
</dbReference>
<dbReference type="PANTHER" id="PTHR18359">
    <property type="entry name" value="WD-REPEAT PROTEIN-RELATED"/>
    <property type="match status" value="1"/>
</dbReference>
<evidence type="ECO:0000256" key="5">
    <source>
        <dbReference type="ARBA" id="ARBA00023242"/>
    </source>
</evidence>
<dbReference type="InterPro" id="IPR036322">
    <property type="entry name" value="WD40_repeat_dom_sf"/>
</dbReference>
<keyword evidence="3" id="KW-0853">WD repeat</keyword>
<dbReference type="Gene3D" id="2.130.10.10">
    <property type="entry name" value="YVTN repeat-like/Quinoprotein amine dehydrogenase"/>
    <property type="match status" value="1"/>
</dbReference>
<organism evidence="8 9">
    <name type="scientific">Tieghemiomyces parasiticus</name>
    <dbReference type="NCBI Taxonomy" id="78921"/>
    <lineage>
        <taxon>Eukaryota</taxon>
        <taxon>Fungi</taxon>
        <taxon>Fungi incertae sedis</taxon>
        <taxon>Zoopagomycota</taxon>
        <taxon>Kickxellomycotina</taxon>
        <taxon>Dimargaritomycetes</taxon>
        <taxon>Dimargaritales</taxon>
        <taxon>Dimargaritaceae</taxon>
        <taxon>Tieghemiomyces</taxon>
    </lineage>
</organism>
<dbReference type="GO" id="GO:0006364">
    <property type="term" value="P:rRNA processing"/>
    <property type="evidence" value="ECO:0007669"/>
    <property type="project" value="UniProtKB-KW"/>
</dbReference>
<comment type="caution">
    <text evidence="8">The sequence shown here is derived from an EMBL/GenBank/DDBJ whole genome shotgun (WGS) entry which is preliminary data.</text>
</comment>
<dbReference type="PANTHER" id="PTHR18359:SF0">
    <property type="entry name" value="U3 SMALL NUCLEOLAR RNA-ASSOCIATED PROTEIN 18 HOMOLOG"/>
    <property type="match status" value="1"/>
</dbReference>
<evidence type="ECO:0000256" key="1">
    <source>
        <dbReference type="ARBA" id="ARBA00004604"/>
    </source>
</evidence>
<dbReference type="OrthoDB" id="1935146at2759"/>
<reference evidence="8" key="1">
    <citation type="submission" date="2022-07" db="EMBL/GenBank/DDBJ databases">
        <title>Phylogenomic reconstructions and comparative analyses of Kickxellomycotina fungi.</title>
        <authorList>
            <person name="Reynolds N.K."/>
            <person name="Stajich J.E."/>
            <person name="Barry K."/>
            <person name="Grigoriev I.V."/>
            <person name="Crous P."/>
            <person name="Smith M.E."/>
        </authorList>
    </citation>
    <scope>NUCLEOTIDE SEQUENCE</scope>
    <source>
        <strain evidence="8">RSA 861</strain>
    </source>
</reference>
<accession>A0A9W8AEE6</accession>
<evidence type="ECO:0000256" key="6">
    <source>
        <dbReference type="ARBA" id="ARBA00025767"/>
    </source>
</evidence>
<evidence type="ECO:0000313" key="8">
    <source>
        <dbReference type="EMBL" id="KAJ1924371.1"/>
    </source>
</evidence>
<evidence type="ECO:0000256" key="3">
    <source>
        <dbReference type="ARBA" id="ARBA00022574"/>
    </source>
</evidence>
<dbReference type="SMART" id="SM00320">
    <property type="entry name" value="WD40"/>
    <property type="match status" value="3"/>
</dbReference>
<dbReference type="InterPro" id="IPR015943">
    <property type="entry name" value="WD40/YVTN_repeat-like_dom_sf"/>
</dbReference>
<evidence type="ECO:0000256" key="4">
    <source>
        <dbReference type="ARBA" id="ARBA00022737"/>
    </source>
</evidence>
<dbReference type="Proteomes" id="UP001150569">
    <property type="component" value="Unassembled WGS sequence"/>
</dbReference>
<keyword evidence="4" id="KW-0677">Repeat</keyword>
<evidence type="ECO:0000313" key="9">
    <source>
        <dbReference type="Proteomes" id="UP001150569"/>
    </source>
</evidence>
<evidence type="ECO:0000256" key="2">
    <source>
        <dbReference type="ARBA" id="ARBA00022552"/>
    </source>
</evidence>
<dbReference type="SUPFAM" id="SSF50978">
    <property type="entry name" value="WD40 repeat-like"/>
    <property type="match status" value="1"/>
</dbReference>
<comment type="subcellular location">
    <subcellularLocation>
        <location evidence="1">Nucleus</location>
        <location evidence="1">Nucleolus</location>
    </subcellularLocation>
</comment>
<evidence type="ECO:0000256" key="7">
    <source>
        <dbReference type="SAM" id="MobiDB-lite"/>
    </source>
</evidence>
<protein>
    <submittedName>
        <fullName evidence="8">U3 snoRNP protein</fullName>
    </submittedName>
</protein>
<dbReference type="GO" id="GO:0032040">
    <property type="term" value="C:small-subunit processome"/>
    <property type="evidence" value="ECO:0007669"/>
    <property type="project" value="TreeGrafter"/>
</dbReference>
<comment type="similarity">
    <text evidence="6">Belongs to the WD repeat UTP18 family.</text>
</comment>
<keyword evidence="2" id="KW-0698">rRNA processing</keyword>
<dbReference type="EMBL" id="JANBPT010000277">
    <property type="protein sequence ID" value="KAJ1924371.1"/>
    <property type="molecule type" value="Genomic_DNA"/>
</dbReference>
<gene>
    <name evidence="8" type="primary">UTP18_2</name>
    <name evidence="8" type="ORF">IWQ60_005251</name>
</gene>
<dbReference type="AlphaFoldDB" id="A0A9W8AEE6"/>
<proteinExistence type="inferred from homology"/>
<sequence>MLRQEKRRAARAKAAEMDQELEAMVLGNGSWAAAAVATSATLNSKRKDRDSLSGAPLPKGNKKTRVFGQSDDSDEGSDQDEVNNVDDDFGGLDFTIDTAGAADETLAEKADEQESELSDTSSESEYGDDEDTNQRQSPEADEETDRPVERSAWVDEDEEQDVVKLRGALKTKVKMAPKEYIVEGAELQRRLRNEFEAACPTPAWAQVTVPVTGRDADGPAEGSPEDLFRTAQNLLKSERAGVQVDPKNYKPIRVSQVGRLPRKDRDFIELQFHPSAHILMAAYRMPTIHLFDVDGTRNTEIQKIKLPNLYTEAAVFTPSGSEILAFHNNEPWFYHYDIATARATKCTSPGYRALDGSLELPRLTASGERLAVRGRHTRVGILHAPSRMLTKILTLNQRAVDLQWSPDGQNLLTLDASGKAYVWDIRMYRCTHTFKDEGGFQATKLAVSADGQYCAIGSRSGIVNVYNFADTMKVANPKPVYTMDNITTAISDLRFNHDAKFLAANSNQTENSLRLINVPARAVVCGWPHKSSGHRQVVSSAFSHDSRYMVHFSQTGYVLCDVMPGY</sequence>
<name>A0A9W8AEE6_9FUNG</name>
<dbReference type="InterPro" id="IPR045161">
    <property type="entry name" value="Utp18"/>
</dbReference>
<feature type="region of interest" description="Disordered" evidence="7">
    <location>
        <begin position="40"/>
        <end position="159"/>
    </location>
</feature>
<keyword evidence="9" id="KW-1185">Reference proteome</keyword>